<reference evidence="2 3" key="1">
    <citation type="submission" date="2018-08" db="EMBL/GenBank/DDBJ databases">
        <title>Genomic Encyclopedia of Type Strains, Phase III (KMG-III): the genomes of soil and plant-associated and newly described type strains.</title>
        <authorList>
            <person name="Whitman W."/>
        </authorList>
    </citation>
    <scope>NUCLEOTIDE SEQUENCE [LARGE SCALE GENOMIC DNA]</scope>
    <source>
        <strain evidence="2 3">CGMCC 1.10966</strain>
    </source>
</reference>
<keyword evidence="3" id="KW-1185">Reference proteome</keyword>
<name>A0A3D9RWH0_9BACL</name>
<proteinExistence type="predicted"/>
<dbReference type="EMBL" id="QTTN01000020">
    <property type="protein sequence ID" value="REE80982.1"/>
    <property type="molecule type" value="Genomic_DNA"/>
</dbReference>
<dbReference type="Proteomes" id="UP000256304">
    <property type="component" value="Unassembled WGS sequence"/>
</dbReference>
<organism evidence="2 3">
    <name type="scientific">Paenibacillus taihuensis</name>
    <dbReference type="NCBI Taxonomy" id="1156355"/>
    <lineage>
        <taxon>Bacteria</taxon>
        <taxon>Bacillati</taxon>
        <taxon>Bacillota</taxon>
        <taxon>Bacilli</taxon>
        <taxon>Bacillales</taxon>
        <taxon>Paenibacillaceae</taxon>
        <taxon>Paenibacillus</taxon>
    </lineage>
</organism>
<dbReference type="RefSeq" id="WP_116190241.1">
    <property type="nucleotide sequence ID" value="NZ_QTTN01000020.1"/>
</dbReference>
<dbReference type="OrthoDB" id="2678891at2"/>
<keyword evidence="1" id="KW-0175">Coiled coil</keyword>
<feature type="coiled-coil region" evidence="1">
    <location>
        <begin position="9"/>
        <end position="36"/>
    </location>
</feature>
<accession>A0A3D9RWH0</accession>
<gene>
    <name evidence="2" type="ORF">A8990_12028</name>
</gene>
<evidence type="ECO:0000313" key="2">
    <source>
        <dbReference type="EMBL" id="REE80982.1"/>
    </source>
</evidence>
<protein>
    <submittedName>
        <fullName evidence="2">Uncharacterized protein</fullName>
    </submittedName>
</protein>
<evidence type="ECO:0000313" key="3">
    <source>
        <dbReference type="Proteomes" id="UP000256304"/>
    </source>
</evidence>
<dbReference type="AlphaFoldDB" id="A0A3D9RWH0"/>
<comment type="caution">
    <text evidence="2">The sequence shown here is derived from an EMBL/GenBank/DDBJ whole genome shotgun (WGS) entry which is preliminary data.</text>
</comment>
<evidence type="ECO:0000256" key="1">
    <source>
        <dbReference type="SAM" id="Coils"/>
    </source>
</evidence>
<sequence>MDNKIVKRYYQLKKKQKELEQELSELRSEILNHCSSQGVSELETSRYSVKVVHQERKEYDDDKLYEAIPDLEVWRLISKPDSSKIASLVKLNKLSEEKIKDTFSVKQVSLLQVDKK</sequence>